<dbReference type="AlphaFoldDB" id="A0A5B7GJ90"/>
<protein>
    <submittedName>
        <fullName evidence="2">Uncharacterized protein</fullName>
    </submittedName>
</protein>
<comment type="caution">
    <text evidence="2">The sequence shown here is derived from an EMBL/GenBank/DDBJ whole genome shotgun (WGS) entry which is preliminary data.</text>
</comment>
<evidence type="ECO:0000256" key="1">
    <source>
        <dbReference type="SAM" id="MobiDB-lite"/>
    </source>
</evidence>
<evidence type="ECO:0000313" key="2">
    <source>
        <dbReference type="EMBL" id="MPC57337.1"/>
    </source>
</evidence>
<organism evidence="2 3">
    <name type="scientific">Portunus trituberculatus</name>
    <name type="common">Swimming crab</name>
    <name type="synonym">Neptunus trituberculatus</name>
    <dbReference type="NCBI Taxonomy" id="210409"/>
    <lineage>
        <taxon>Eukaryota</taxon>
        <taxon>Metazoa</taxon>
        <taxon>Ecdysozoa</taxon>
        <taxon>Arthropoda</taxon>
        <taxon>Crustacea</taxon>
        <taxon>Multicrustacea</taxon>
        <taxon>Malacostraca</taxon>
        <taxon>Eumalacostraca</taxon>
        <taxon>Eucarida</taxon>
        <taxon>Decapoda</taxon>
        <taxon>Pleocyemata</taxon>
        <taxon>Brachyura</taxon>
        <taxon>Eubrachyura</taxon>
        <taxon>Portunoidea</taxon>
        <taxon>Portunidae</taxon>
        <taxon>Portuninae</taxon>
        <taxon>Portunus</taxon>
    </lineage>
</organism>
<feature type="region of interest" description="Disordered" evidence="1">
    <location>
        <begin position="129"/>
        <end position="150"/>
    </location>
</feature>
<proteinExistence type="predicted"/>
<sequence length="150" mass="16815">MKSHGTVTETVRVDSNDNLRSSEDTCFDVPLHSFKIVNLYRLKIFMYSLFLINTLPMKDASLVCSDGTTGTSSVKAPLAFCHSPLFGRLLLICLLAVGHRGLPYLHLDSLSHCTRLDIRSREEANLPHMRVSPHSSGHYQADKNEQDSWA</sequence>
<reference evidence="2 3" key="1">
    <citation type="submission" date="2019-05" db="EMBL/GenBank/DDBJ databases">
        <title>Another draft genome of Portunus trituberculatus and its Hox gene families provides insights of decapod evolution.</title>
        <authorList>
            <person name="Jeong J.-H."/>
            <person name="Song I."/>
            <person name="Kim S."/>
            <person name="Choi T."/>
            <person name="Kim D."/>
            <person name="Ryu S."/>
            <person name="Kim W."/>
        </authorList>
    </citation>
    <scope>NUCLEOTIDE SEQUENCE [LARGE SCALE GENOMIC DNA]</scope>
    <source>
        <tissue evidence="2">Muscle</tissue>
    </source>
</reference>
<feature type="compositionally biased region" description="Basic and acidic residues" evidence="1">
    <location>
        <begin position="140"/>
        <end position="150"/>
    </location>
</feature>
<evidence type="ECO:0000313" key="3">
    <source>
        <dbReference type="Proteomes" id="UP000324222"/>
    </source>
</evidence>
<keyword evidence="3" id="KW-1185">Reference proteome</keyword>
<gene>
    <name evidence="2" type="ORF">E2C01_051315</name>
</gene>
<accession>A0A5B7GJ90</accession>
<dbReference type="Proteomes" id="UP000324222">
    <property type="component" value="Unassembled WGS sequence"/>
</dbReference>
<name>A0A5B7GJ90_PORTR</name>
<dbReference type="EMBL" id="VSRR010014701">
    <property type="protein sequence ID" value="MPC57337.1"/>
    <property type="molecule type" value="Genomic_DNA"/>
</dbReference>